<feature type="domain" description="DUF5753" evidence="1">
    <location>
        <begin position="1"/>
        <end position="89"/>
    </location>
</feature>
<sequence length="96" mass="10523">MAEQLEHIAAVAESGIVRFQLLPTRLTHPGMCPPFRIMGVSGVEVVFVEHALGDVARSERDDVAQMRGLFGAMQADALPPRESIDRIREIGKDLAK</sequence>
<evidence type="ECO:0000259" key="1">
    <source>
        <dbReference type="Pfam" id="PF19054"/>
    </source>
</evidence>
<proteinExistence type="predicted"/>
<accession>A0A7Z0EIT2</accession>
<gene>
    <name evidence="2" type="ORF">HNR10_000724</name>
</gene>
<dbReference type="EMBL" id="JACCFS010000001">
    <property type="protein sequence ID" value="NYJ32843.1"/>
    <property type="molecule type" value="Genomic_DNA"/>
</dbReference>
<dbReference type="Proteomes" id="UP000572051">
    <property type="component" value="Unassembled WGS sequence"/>
</dbReference>
<dbReference type="AlphaFoldDB" id="A0A7Z0EIT2"/>
<comment type="caution">
    <text evidence="2">The sequence shown here is derived from an EMBL/GenBank/DDBJ whole genome shotgun (WGS) entry which is preliminary data.</text>
</comment>
<evidence type="ECO:0000313" key="3">
    <source>
        <dbReference type="Proteomes" id="UP000572051"/>
    </source>
</evidence>
<evidence type="ECO:0000313" key="2">
    <source>
        <dbReference type="EMBL" id="NYJ32843.1"/>
    </source>
</evidence>
<dbReference type="Pfam" id="PF19054">
    <property type="entry name" value="DUF5753"/>
    <property type="match status" value="1"/>
</dbReference>
<dbReference type="InterPro" id="IPR043917">
    <property type="entry name" value="DUF5753"/>
</dbReference>
<keyword evidence="3" id="KW-1185">Reference proteome</keyword>
<protein>
    <recommendedName>
        <fullName evidence="1">DUF5753 domain-containing protein</fullName>
    </recommendedName>
</protein>
<organism evidence="2 3">
    <name type="scientific">Nocardiopsis aegyptia</name>
    <dbReference type="NCBI Taxonomy" id="220378"/>
    <lineage>
        <taxon>Bacteria</taxon>
        <taxon>Bacillati</taxon>
        <taxon>Actinomycetota</taxon>
        <taxon>Actinomycetes</taxon>
        <taxon>Streptosporangiales</taxon>
        <taxon>Nocardiopsidaceae</taxon>
        <taxon>Nocardiopsis</taxon>
    </lineage>
</organism>
<reference evidence="2 3" key="1">
    <citation type="submission" date="2020-07" db="EMBL/GenBank/DDBJ databases">
        <title>Sequencing the genomes of 1000 actinobacteria strains.</title>
        <authorList>
            <person name="Klenk H.-P."/>
        </authorList>
    </citation>
    <scope>NUCLEOTIDE SEQUENCE [LARGE SCALE GENOMIC DNA]</scope>
    <source>
        <strain evidence="2 3">DSM 44442</strain>
    </source>
</reference>
<name>A0A7Z0EIT2_9ACTN</name>